<evidence type="ECO:0000313" key="2">
    <source>
        <dbReference type="Proteomes" id="UP000680865"/>
    </source>
</evidence>
<protein>
    <submittedName>
        <fullName evidence="1">Uncharacterized protein</fullName>
    </submittedName>
</protein>
<reference evidence="1" key="1">
    <citation type="submission" date="2021-03" db="EMBL/GenBank/DDBJ databases">
        <title>Whole genome shotgun sequence of Actinoplanes consettensis NBRC 14913.</title>
        <authorList>
            <person name="Komaki H."/>
            <person name="Tamura T."/>
        </authorList>
    </citation>
    <scope>NUCLEOTIDE SEQUENCE</scope>
    <source>
        <strain evidence="1">NBRC 14913</strain>
    </source>
</reference>
<dbReference type="EMBL" id="BOQP01000017">
    <property type="protein sequence ID" value="GIM73531.1"/>
    <property type="molecule type" value="Genomic_DNA"/>
</dbReference>
<proteinExistence type="predicted"/>
<organism evidence="1 2">
    <name type="scientific">Winogradskya consettensis</name>
    <dbReference type="NCBI Taxonomy" id="113560"/>
    <lineage>
        <taxon>Bacteria</taxon>
        <taxon>Bacillati</taxon>
        <taxon>Actinomycetota</taxon>
        <taxon>Actinomycetes</taxon>
        <taxon>Micromonosporales</taxon>
        <taxon>Micromonosporaceae</taxon>
        <taxon>Winogradskya</taxon>
    </lineage>
</organism>
<dbReference type="AlphaFoldDB" id="A0A919SK41"/>
<gene>
    <name evidence="1" type="ORF">Aco04nite_35710</name>
</gene>
<keyword evidence="2" id="KW-1185">Reference proteome</keyword>
<comment type="caution">
    <text evidence="1">The sequence shown here is derived from an EMBL/GenBank/DDBJ whole genome shotgun (WGS) entry which is preliminary data.</text>
</comment>
<name>A0A919SK41_9ACTN</name>
<accession>A0A919SK41</accession>
<sequence>MPGGDGPWIAYRDVPGLSGRANAAVRAVEGRRWLPGVVAAAVGVWSWHVHGSRRRLRPWEAEHTCVCCGVDQARNCLSEAIATLPAHAARELRTLVDRLDEVLLQRTHHDPQTPVEDPWWQRRF</sequence>
<evidence type="ECO:0000313" key="1">
    <source>
        <dbReference type="EMBL" id="GIM73531.1"/>
    </source>
</evidence>
<dbReference type="Proteomes" id="UP000680865">
    <property type="component" value="Unassembled WGS sequence"/>
</dbReference>